<evidence type="ECO:0000313" key="1">
    <source>
        <dbReference type="EMBL" id="CAA9485768.1"/>
    </source>
</evidence>
<gene>
    <name evidence="1" type="ORF">AVDCRST_MAG53-987</name>
</gene>
<dbReference type="EMBL" id="CADCVR010000032">
    <property type="protein sequence ID" value="CAA9485768.1"/>
    <property type="molecule type" value="Genomic_DNA"/>
</dbReference>
<accession>A0A6J4S891</accession>
<reference evidence="1" key="1">
    <citation type="submission" date="2020-02" db="EMBL/GenBank/DDBJ databases">
        <authorList>
            <person name="Meier V. D."/>
        </authorList>
    </citation>
    <scope>NUCLEOTIDE SEQUENCE</scope>
    <source>
        <strain evidence="1">AVDCRST_MAG53</strain>
    </source>
</reference>
<protein>
    <submittedName>
        <fullName evidence="1">Uncharacterized protein</fullName>
    </submittedName>
</protein>
<proteinExistence type="predicted"/>
<dbReference type="AlphaFoldDB" id="A0A6J4S891"/>
<name>A0A6J4S891_9ACTN</name>
<sequence>MDPRRFELVPEVAPDVTIHVEDDRGSMSPDEDLIEIGFSADREPGLDSE</sequence>
<organism evidence="1">
    <name type="scientific">uncultured Solirubrobacteraceae bacterium</name>
    <dbReference type="NCBI Taxonomy" id="1162706"/>
    <lineage>
        <taxon>Bacteria</taxon>
        <taxon>Bacillati</taxon>
        <taxon>Actinomycetota</taxon>
        <taxon>Thermoleophilia</taxon>
        <taxon>Solirubrobacterales</taxon>
        <taxon>Solirubrobacteraceae</taxon>
        <taxon>environmental samples</taxon>
    </lineage>
</organism>